<dbReference type="EMBL" id="LSSK01000698">
    <property type="protein sequence ID" value="OMH82291.1"/>
    <property type="molecule type" value="Genomic_DNA"/>
</dbReference>
<dbReference type="AlphaFoldDB" id="A0A1R1PMY4"/>
<evidence type="ECO:0000256" key="1">
    <source>
        <dbReference type="SAM" id="MobiDB-lite"/>
    </source>
</evidence>
<evidence type="ECO:0000313" key="3">
    <source>
        <dbReference type="Proteomes" id="UP000188320"/>
    </source>
</evidence>
<organism evidence="2 3">
    <name type="scientific">Zancudomyces culisetae</name>
    <name type="common">Gut fungus</name>
    <name type="synonym">Smittium culisetae</name>
    <dbReference type="NCBI Taxonomy" id="1213189"/>
    <lineage>
        <taxon>Eukaryota</taxon>
        <taxon>Fungi</taxon>
        <taxon>Fungi incertae sedis</taxon>
        <taxon>Zoopagomycota</taxon>
        <taxon>Kickxellomycotina</taxon>
        <taxon>Harpellomycetes</taxon>
        <taxon>Harpellales</taxon>
        <taxon>Legeriomycetaceae</taxon>
        <taxon>Zancudomyces</taxon>
    </lineage>
</organism>
<sequence>MKRWNSEFMYRKFQASNSDLEEGGEGQNEEIQQIQESNNESEGEEDQEQNVIESEETSGEEGVEESSIGKRVTRSSNSKSKNKKIKIDLKGSKSKGKDYESDVEGNKRKKRLVIESSNRDNEGLNTSSARKGGRAEYCSMCKAKFLVRKGSMDDNGKGRILCPTCDKYMKKYEQAKQNRELKKQGVSVSSVSQLRKNVRAATNTAKINNGTGMKKTTRKKKVVKTEDGLLEIDLGIPSLQDLCVRVIGKHIKDFTSFEDISSDAMNKVLENELSGFSLVHLDLGGVYDLGDNALISSLRHSGSTLQYLSLHSADQFLSNNGLSAFSGTFLFSTDEDNNSSKGKNNTGTNNSQLKTPPTVTLPTCKNLHTPNLSFVRSTDHSAITTLFSNCPSLSTMFMNRKPESHPTNSLV</sequence>
<accession>A0A1R1PMY4</accession>
<feature type="compositionally biased region" description="Low complexity" evidence="1">
    <location>
        <begin position="29"/>
        <end position="38"/>
    </location>
</feature>
<protein>
    <submittedName>
        <fullName evidence="2">DNA repair protein rhp7</fullName>
    </submittedName>
</protein>
<comment type="caution">
    <text evidence="2">The sequence shown here is derived from an EMBL/GenBank/DDBJ whole genome shotgun (WGS) entry which is preliminary data.</text>
</comment>
<feature type="compositionally biased region" description="Acidic residues" evidence="1">
    <location>
        <begin position="39"/>
        <end position="64"/>
    </location>
</feature>
<evidence type="ECO:0000313" key="2">
    <source>
        <dbReference type="EMBL" id="OMH82291.1"/>
    </source>
</evidence>
<keyword evidence="3" id="KW-1185">Reference proteome</keyword>
<proteinExistence type="predicted"/>
<feature type="region of interest" description="Disordered" evidence="1">
    <location>
        <begin position="1"/>
        <end position="130"/>
    </location>
</feature>
<reference evidence="3" key="1">
    <citation type="submission" date="2017-01" db="EMBL/GenBank/DDBJ databases">
        <authorList>
            <person name="Wang Y."/>
            <person name="White M."/>
            <person name="Kvist S."/>
            <person name="Moncalvo J.-M."/>
        </authorList>
    </citation>
    <scope>NUCLEOTIDE SEQUENCE [LARGE SCALE GENOMIC DNA]</scope>
    <source>
        <strain evidence="3">COL-18-3</strain>
    </source>
</reference>
<dbReference type="OrthoDB" id="421226at2759"/>
<gene>
    <name evidence="2" type="ORF">AX774_g4239</name>
</gene>
<name>A0A1R1PMY4_ZANCU</name>
<dbReference type="Proteomes" id="UP000188320">
    <property type="component" value="Unassembled WGS sequence"/>
</dbReference>
<feature type="compositionally biased region" description="Polar residues" evidence="1">
    <location>
        <begin position="339"/>
        <end position="360"/>
    </location>
</feature>
<feature type="compositionally biased region" description="Basic and acidic residues" evidence="1">
    <location>
        <begin position="85"/>
        <end position="106"/>
    </location>
</feature>
<feature type="compositionally biased region" description="Acidic residues" evidence="1">
    <location>
        <begin position="19"/>
        <end position="28"/>
    </location>
</feature>
<feature type="region of interest" description="Disordered" evidence="1">
    <location>
        <begin position="336"/>
        <end position="360"/>
    </location>
</feature>